<keyword evidence="3" id="KW-1185">Reference proteome</keyword>
<evidence type="ECO:0000313" key="2">
    <source>
        <dbReference type="EMBL" id="ADN75121.1"/>
    </source>
</evidence>
<name>E1STI8_FERBD</name>
<evidence type="ECO:0000256" key="1">
    <source>
        <dbReference type="SAM" id="SignalP"/>
    </source>
</evidence>
<dbReference type="STRING" id="550540.Fbal_0912"/>
<dbReference type="RefSeq" id="WP_013344427.1">
    <property type="nucleotide sequence ID" value="NC_014541.1"/>
</dbReference>
<reference evidence="2 3" key="1">
    <citation type="journal article" date="2010" name="Stand. Genomic Sci.">
        <title>Complete genome sequence of Ferrimonas balearica type strain (PAT).</title>
        <authorList>
            <person name="Nolan M."/>
            <person name="Sikorski J."/>
            <person name="Davenport K."/>
            <person name="Lucas S."/>
            <person name="Glavina Del Rio T."/>
            <person name="Tice H."/>
            <person name="Cheng J."/>
            <person name="Goodwin L."/>
            <person name="Pitluck S."/>
            <person name="Liolios K."/>
            <person name="Ivanova N."/>
            <person name="Mavromatis K."/>
            <person name="Ovchinnikova G."/>
            <person name="Pati A."/>
            <person name="Chen A."/>
            <person name="Palaniappan K."/>
            <person name="Land M."/>
            <person name="Hauser L."/>
            <person name="Chang Y."/>
            <person name="Jeffries C."/>
            <person name="Tapia R."/>
            <person name="Brettin T."/>
            <person name="Detter J."/>
            <person name="Han C."/>
            <person name="Yasawong M."/>
            <person name="Rohde M."/>
            <person name="Tindall B."/>
            <person name="Goker M."/>
            <person name="Woyke T."/>
            <person name="Bristow J."/>
            <person name="Eisen J."/>
            <person name="Markowitz V."/>
            <person name="Hugenholtz P."/>
            <person name="Kyrpides N."/>
            <person name="Klenk H."/>
            <person name="Lapidus A."/>
        </authorList>
    </citation>
    <scope>NUCLEOTIDE SEQUENCE [LARGE SCALE GENOMIC DNA]</scope>
    <source>
        <strain evidence="3">DSM 9799 / CCM 4581 / KCTC 23876 / PAT</strain>
    </source>
</reference>
<keyword evidence="1" id="KW-0732">Signal</keyword>
<evidence type="ECO:0000313" key="3">
    <source>
        <dbReference type="Proteomes" id="UP000006683"/>
    </source>
</evidence>
<feature type="chain" id="PRO_5003151737" description="Lipoprotein" evidence="1">
    <location>
        <begin position="18"/>
        <end position="325"/>
    </location>
</feature>
<dbReference type="OrthoDB" id="6379136at2"/>
<dbReference type="GeneID" id="67181160"/>
<protein>
    <recommendedName>
        <fullName evidence="4">Lipoprotein</fullName>
    </recommendedName>
</protein>
<accession>E1STI8</accession>
<proteinExistence type="predicted"/>
<dbReference type="eggNOG" id="ENOG5032YCA">
    <property type="taxonomic scope" value="Bacteria"/>
</dbReference>
<organism evidence="2 3">
    <name type="scientific">Ferrimonas balearica (strain DSM 9799 / CCM 4581 / KCTC 23876 / PAT)</name>
    <dbReference type="NCBI Taxonomy" id="550540"/>
    <lineage>
        <taxon>Bacteria</taxon>
        <taxon>Pseudomonadati</taxon>
        <taxon>Pseudomonadota</taxon>
        <taxon>Gammaproteobacteria</taxon>
        <taxon>Alteromonadales</taxon>
        <taxon>Ferrimonadaceae</taxon>
        <taxon>Ferrimonas</taxon>
    </lineage>
</organism>
<dbReference type="AlphaFoldDB" id="E1STI8"/>
<dbReference type="EMBL" id="CP002209">
    <property type="protein sequence ID" value="ADN75121.1"/>
    <property type="molecule type" value="Genomic_DNA"/>
</dbReference>
<dbReference type="HOGENOM" id="CLU_854559_0_0_6"/>
<sequence>MRALRSAVITATMMSLAACTSAPPKAYVAPTISTTVSAPGNADLSEANATLQRALNERHLYLTVDGDVAPYPDSSCRNGLLKRVSSPAEIGAAQDPLYAGYLLPVRLQASGVRYRDSIGQWQPLTSLPATAMTVYLDLSDDARTPLAAPALSALSGQPVSLVLSDAQYQQWQKAGSALGQERVWVKRAPPLRRPEPAGARIEHLFQAHSGAALLALDGNPLAACQSQQDSVFIASATVPFQPGRGYRLSDLVAMLPQDADFNQLFRQAALVAKGRYLTFWGKLAVLQDRCKSGELGADVCGKGRATSQRDDQGLIVVIGGESSND</sequence>
<gene>
    <name evidence="2" type="ordered locus">Fbal_0912</name>
</gene>
<feature type="signal peptide" evidence="1">
    <location>
        <begin position="1"/>
        <end position="17"/>
    </location>
</feature>
<evidence type="ECO:0008006" key="4">
    <source>
        <dbReference type="Google" id="ProtNLM"/>
    </source>
</evidence>
<dbReference type="KEGG" id="fbl:Fbal_0912"/>
<dbReference type="Proteomes" id="UP000006683">
    <property type="component" value="Chromosome"/>
</dbReference>
<dbReference type="PROSITE" id="PS51257">
    <property type="entry name" value="PROKAR_LIPOPROTEIN"/>
    <property type="match status" value="1"/>
</dbReference>